<comment type="subcellular location">
    <subcellularLocation>
        <location evidence="1">Cell membrane</location>
        <topology evidence="1">Multi-pass membrane protein</topology>
    </subcellularLocation>
    <subcellularLocation>
        <location evidence="7">Membrane</location>
        <topology evidence="7">Multi-pass membrane protein</topology>
    </subcellularLocation>
</comment>
<dbReference type="GO" id="GO:0016491">
    <property type="term" value="F:oxidoreductase activity"/>
    <property type="evidence" value="ECO:0007669"/>
    <property type="project" value="UniProtKB-KW"/>
</dbReference>
<feature type="domain" description="NADH:quinone oxidoreductase/Mrp antiporter transmembrane" evidence="9">
    <location>
        <begin position="134"/>
        <end position="408"/>
    </location>
</feature>
<evidence type="ECO:0000259" key="9">
    <source>
        <dbReference type="Pfam" id="PF00361"/>
    </source>
</evidence>
<evidence type="ECO:0000256" key="2">
    <source>
        <dbReference type="ARBA" id="ARBA00022475"/>
    </source>
</evidence>
<keyword evidence="4 8" id="KW-1133">Transmembrane helix</keyword>
<feature type="transmembrane region" description="Helical" evidence="8">
    <location>
        <begin position="48"/>
        <end position="67"/>
    </location>
</feature>
<evidence type="ECO:0000256" key="8">
    <source>
        <dbReference type="SAM" id="Phobius"/>
    </source>
</evidence>
<feature type="transmembrane region" description="Helical" evidence="8">
    <location>
        <begin position="303"/>
        <end position="322"/>
    </location>
</feature>
<dbReference type="PRINTS" id="PR01437">
    <property type="entry name" value="NUOXDRDTASE4"/>
</dbReference>
<feature type="transmembrane region" description="Helical" evidence="8">
    <location>
        <begin position="275"/>
        <end position="296"/>
    </location>
</feature>
<evidence type="ECO:0000256" key="1">
    <source>
        <dbReference type="ARBA" id="ARBA00004651"/>
    </source>
</evidence>
<keyword evidence="5 10" id="KW-0560">Oxidoreductase</keyword>
<feature type="transmembrane region" description="Helical" evidence="8">
    <location>
        <begin position="365"/>
        <end position="384"/>
    </location>
</feature>
<dbReference type="EMBL" id="JAVIZA010000001">
    <property type="protein sequence ID" value="MDR6167473.1"/>
    <property type="molecule type" value="Genomic_DNA"/>
</dbReference>
<feature type="transmembrane region" description="Helical" evidence="8">
    <location>
        <begin position="447"/>
        <end position="469"/>
    </location>
</feature>
<evidence type="ECO:0000256" key="4">
    <source>
        <dbReference type="ARBA" id="ARBA00022989"/>
    </source>
</evidence>
<dbReference type="InterPro" id="IPR052175">
    <property type="entry name" value="ComplexI-like_HydComp"/>
</dbReference>
<evidence type="ECO:0000256" key="7">
    <source>
        <dbReference type="RuleBase" id="RU000320"/>
    </source>
</evidence>
<accession>A0ABU1I0Q0</accession>
<dbReference type="EC" id="1.-.-.-" evidence="10"/>
<evidence type="ECO:0000313" key="10">
    <source>
        <dbReference type="EMBL" id="MDR6167473.1"/>
    </source>
</evidence>
<gene>
    <name evidence="10" type="ORF">QE367_001677</name>
</gene>
<protein>
    <submittedName>
        <fullName evidence="10">Hydrogenase-4 component B</fullName>
        <ecNumber evidence="10">1.-.-.-</ecNumber>
    </submittedName>
</protein>
<sequence length="598" mass="61366">MVAGTVHRGRSVAVIFLPALSSPLLVAVLVAVLSGVGGTRARRTREAITRFSWLAVLPAGMAAVFDAGDRHEIPWMLLGTSIRLDAVARPLVLMAVVLYGMALSFVVRSKAERPHVLTAFLLLCFTGNIAVFLADDLVTFYLAFAAMSFLGYAIVVHDRTPSARRAGAIYLVLTVFGECAVLAALLLLAADGVTTVGEAPAAVSASPAQGTIILLLLIGFGVKAGTVPLHVWLPLAHPAAPSPASAVLSGAMLKAGIVGWLRFLPLGEGTGEPTWGAVFLVLGLVGGLLAVPAGVLQRNPKVILAYSSISQMGFLTSVIGAALVAPALAPACIAAVVVYSVSHGLVKGALFLGVQAWDSERLPRWSVTAALAVASLALVGAPFTSGFIAKYVAKEAVGEVPVPWLPALGVADVLPWFGVGSTLLLARFAVTLARRERTPKPTARMRGIAWVALSVLAVVPVAALASAWAPPLSVPGWLDPSAIWAQTWPLLLGLAGAAIALGVTRRAPERSPTVPPGDIVVVEERAARIVLRGLTVASNGLGQVRGAVVARIAAGPNAGPGLDRAQRVIGTWSGSGAVIALALGGAVLVAVLAAVMVP</sequence>
<evidence type="ECO:0000313" key="11">
    <source>
        <dbReference type="Proteomes" id="UP001260188"/>
    </source>
</evidence>
<dbReference type="Pfam" id="PF00361">
    <property type="entry name" value="Proton_antipo_M"/>
    <property type="match status" value="1"/>
</dbReference>
<dbReference type="InterPro" id="IPR003918">
    <property type="entry name" value="NADH_UbQ_OxRdtase"/>
</dbReference>
<keyword evidence="3 7" id="KW-0812">Transmembrane</keyword>
<feature type="transmembrane region" description="Helical" evidence="8">
    <location>
        <begin position="168"/>
        <end position="190"/>
    </location>
</feature>
<keyword evidence="2" id="KW-1003">Cell membrane</keyword>
<reference evidence="10 11" key="1">
    <citation type="submission" date="2023-08" db="EMBL/GenBank/DDBJ databases">
        <title>Functional and genomic diversity of the sorghum phyllosphere microbiome.</title>
        <authorList>
            <person name="Shade A."/>
        </authorList>
    </citation>
    <scope>NUCLEOTIDE SEQUENCE [LARGE SCALE GENOMIC DNA]</scope>
    <source>
        <strain evidence="10 11">SORGH_AS_0919</strain>
    </source>
</reference>
<feature type="transmembrane region" description="Helical" evidence="8">
    <location>
        <begin position="245"/>
        <end position="263"/>
    </location>
</feature>
<feature type="transmembrane region" description="Helical" evidence="8">
    <location>
        <begin position="577"/>
        <end position="597"/>
    </location>
</feature>
<feature type="transmembrane region" description="Helical" evidence="8">
    <location>
        <begin position="481"/>
        <end position="503"/>
    </location>
</feature>
<keyword evidence="11" id="KW-1185">Reference proteome</keyword>
<evidence type="ECO:0000256" key="6">
    <source>
        <dbReference type="ARBA" id="ARBA00023136"/>
    </source>
</evidence>
<dbReference type="Proteomes" id="UP001260188">
    <property type="component" value="Unassembled WGS sequence"/>
</dbReference>
<feature type="transmembrane region" description="Helical" evidence="8">
    <location>
        <begin position="140"/>
        <end position="156"/>
    </location>
</feature>
<dbReference type="InterPro" id="IPR001750">
    <property type="entry name" value="ND/Mrp_TM"/>
</dbReference>
<proteinExistence type="predicted"/>
<evidence type="ECO:0000256" key="3">
    <source>
        <dbReference type="ARBA" id="ARBA00022692"/>
    </source>
</evidence>
<feature type="transmembrane region" description="Helical" evidence="8">
    <location>
        <begin position="87"/>
        <end position="107"/>
    </location>
</feature>
<feature type="transmembrane region" description="Helical" evidence="8">
    <location>
        <begin position="404"/>
        <end position="426"/>
    </location>
</feature>
<comment type="caution">
    <text evidence="10">The sequence shown here is derived from an EMBL/GenBank/DDBJ whole genome shotgun (WGS) entry which is preliminary data.</text>
</comment>
<feature type="transmembrane region" description="Helical" evidence="8">
    <location>
        <begin position="12"/>
        <end position="36"/>
    </location>
</feature>
<feature type="transmembrane region" description="Helical" evidence="8">
    <location>
        <begin position="328"/>
        <end position="353"/>
    </location>
</feature>
<evidence type="ECO:0000256" key="5">
    <source>
        <dbReference type="ARBA" id="ARBA00023002"/>
    </source>
</evidence>
<organism evidence="10 11">
    <name type="scientific">Microbacterium paludicola</name>
    <dbReference type="NCBI Taxonomy" id="300019"/>
    <lineage>
        <taxon>Bacteria</taxon>
        <taxon>Bacillati</taxon>
        <taxon>Actinomycetota</taxon>
        <taxon>Actinomycetes</taxon>
        <taxon>Micrococcales</taxon>
        <taxon>Microbacteriaceae</taxon>
        <taxon>Microbacterium</taxon>
    </lineage>
</organism>
<feature type="transmembrane region" description="Helical" evidence="8">
    <location>
        <begin position="210"/>
        <end position="233"/>
    </location>
</feature>
<keyword evidence="6 8" id="KW-0472">Membrane</keyword>
<dbReference type="PANTHER" id="PTHR42682:SF4">
    <property type="entry name" value="NADH-UBIQUINONE_PLASTOQUINONE"/>
    <property type="match status" value="1"/>
</dbReference>
<feature type="transmembrane region" description="Helical" evidence="8">
    <location>
        <begin position="116"/>
        <end position="134"/>
    </location>
</feature>
<name>A0ABU1I0Q0_9MICO</name>
<dbReference type="PANTHER" id="PTHR42682">
    <property type="entry name" value="HYDROGENASE-4 COMPONENT F"/>
    <property type="match status" value="1"/>
</dbReference>